<dbReference type="PROSITE" id="PS50082">
    <property type="entry name" value="WD_REPEATS_2"/>
    <property type="match status" value="2"/>
</dbReference>
<dbReference type="Gene3D" id="2.130.10.10">
    <property type="entry name" value="YVTN repeat-like/Quinoprotein amine dehydrogenase"/>
    <property type="match status" value="2"/>
</dbReference>
<dbReference type="GO" id="GO:2000694">
    <property type="term" value="P:regulation of phragmoplast microtubule organization"/>
    <property type="evidence" value="ECO:0007669"/>
    <property type="project" value="TreeGrafter"/>
</dbReference>
<dbReference type="GO" id="GO:0000919">
    <property type="term" value="P:cell plate assembly"/>
    <property type="evidence" value="ECO:0007669"/>
    <property type="project" value="TreeGrafter"/>
</dbReference>
<dbReference type="PANTHER" id="PTHR45096:SF1">
    <property type="entry name" value="PROTEIN NEDD1"/>
    <property type="match status" value="1"/>
</dbReference>
<dbReference type="EMBL" id="KZ452013">
    <property type="protein sequence ID" value="PKA51568.1"/>
    <property type="molecule type" value="Genomic_DNA"/>
</dbReference>
<gene>
    <name evidence="4" type="ORF">AXF42_Ash002935</name>
</gene>
<dbReference type="FunFam" id="2.130.10.10:FF:000344">
    <property type="entry name" value="Protein NEDD1"/>
    <property type="match status" value="1"/>
</dbReference>
<dbReference type="InterPro" id="IPR015943">
    <property type="entry name" value="WD40/YVTN_repeat-like_dom_sf"/>
</dbReference>
<dbReference type="GO" id="GO:0140496">
    <property type="term" value="F:gamma-tubulin complex binding"/>
    <property type="evidence" value="ECO:0007669"/>
    <property type="project" value="InterPro"/>
</dbReference>
<dbReference type="GO" id="GO:0032467">
    <property type="term" value="P:positive regulation of cytokinesis"/>
    <property type="evidence" value="ECO:0007669"/>
    <property type="project" value="TreeGrafter"/>
</dbReference>
<feature type="region of interest" description="Disordered" evidence="3">
    <location>
        <begin position="465"/>
        <end position="518"/>
    </location>
</feature>
<dbReference type="InterPro" id="IPR044621">
    <property type="entry name" value="NEDD1"/>
</dbReference>
<dbReference type="Pfam" id="PF00400">
    <property type="entry name" value="WD40"/>
    <property type="match status" value="2"/>
</dbReference>
<protein>
    <submittedName>
        <fullName evidence="4">Coatomer subunit alpha-2</fullName>
    </submittedName>
</protein>
<dbReference type="Proteomes" id="UP000236161">
    <property type="component" value="Unassembled WGS sequence"/>
</dbReference>
<keyword evidence="2" id="KW-0175">Coiled coil</keyword>
<dbReference type="SUPFAM" id="SSF50978">
    <property type="entry name" value="WD40 repeat-like"/>
    <property type="match status" value="1"/>
</dbReference>
<proteinExistence type="predicted"/>
<dbReference type="InterPro" id="IPR001680">
    <property type="entry name" value="WD40_rpt"/>
</dbReference>
<evidence type="ECO:0000313" key="5">
    <source>
        <dbReference type="Proteomes" id="UP000236161"/>
    </source>
</evidence>
<name>A0A2I0A7Q0_9ASPA</name>
<dbReference type="GO" id="GO:0005828">
    <property type="term" value="C:kinetochore microtubule"/>
    <property type="evidence" value="ECO:0007669"/>
    <property type="project" value="TreeGrafter"/>
</dbReference>
<evidence type="ECO:0000256" key="1">
    <source>
        <dbReference type="PROSITE-ProRule" id="PRU00221"/>
    </source>
</evidence>
<dbReference type="PANTHER" id="PTHR45096">
    <property type="entry name" value="PROTEIN NEDD1"/>
    <property type="match status" value="1"/>
</dbReference>
<evidence type="ECO:0000256" key="3">
    <source>
        <dbReference type="SAM" id="MobiDB-lite"/>
    </source>
</evidence>
<accession>A0A2I0A7Q0</accession>
<feature type="repeat" description="WD" evidence="1">
    <location>
        <begin position="86"/>
        <end position="128"/>
    </location>
</feature>
<dbReference type="GO" id="GO:0010968">
    <property type="term" value="P:regulation of microtubule nucleation"/>
    <property type="evidence" value="ECO:0007669"/>
    <property type="project" value="InterPro"/>
</dbReference>
<keyword evidence="1" id="KW-0853">WD repeat</keyword>
<evidence type="ECO:0000256" key="2">
    <source>
        <dbReference type="SAM" id="Coils"/>
    </source>
</evidence>
<dbReference type="GO" id="GO:0060236">
    <property type="term" value="P:regulation of mitotic spindle organization"/>
    <property type="evidence" value="ECO:0007669"/>
    <property type="project" value="TreeGrafter"/>
</dbReference>
<organism evidence="4 5">
    <name type="scientific">Apostasia shenzhenica</name>
    <dbReference type="NCBI Taxonomy" id="1088818"/>
    <lineage>
        <taxon>Eukaryota</taxon>
        <taxon>Viridiplantae</taxon>
        <taxon>Streptophyta</taxon>
        <taxon>Embryophyta</taxon>
        <taxon>Tracheophyta</taxon>
        <taxon>Spermatophyta</taxon>
        <taxon>Magnoliopsida</taxon>
        <taxon>Liliopsida</taxon>
        <taxon>Asparagales</taxon>
        <taxon>Orchidaceae</taxon>
        <taxon>Apostasioideae</taxon>
        <taxon>Apostasia</taxon>
    </lineage>
</organism>
<keyword evidence="5" id="KW-1185">Reference proteome</keyword>
<dbReference type="STRING" id="1088818.A0A2I0A7Q0"/>
<feature type="repeat" description="WD" evidence="1">
    <location>
        <begin position="44"/>
        <end position="68"/>
    </location>
</feature>
<dbReference type="AlphaFoldDB" id="A0A2I0A7Q0"/>
<feature type="compositionally biased region" description="Low complexity" evidence="3">
    <location>
        <begin position="503"/>
        <end position="512"/>
    </location>
</feature>
<reference evidence="4 5" key="1">
    <citation type="journal article" date="2017" name="Nature">
        <title>The Apostasia genome and the evolution of orchids.</title>
        <authorList>
            <person name="Zhang G.Q."/>
            <person name="Liu K.W."/>
            <person name="Li Z."/>
            <person name="Lohaus R."/>
            <person name="Hsiao Y.Y."/>
            <person name="Niu S.C."/>
            <person name="Wang J.Y."/>
            <person name="Lin Y.C."/>
            <person name="Xu Q."/>
            <person name="Chen L.J."/>
            <person name="Yoshida K."/>
            <person name="Fujiwara S."/>
            <person name="Wang Z.W."/>
            <person name="Zhang Y.Q."/>
            <person name="Mitsuda N."/>
            <person name="Wang M."/>
            <person name="Liu G.H."/>
            <person name="Pecoraro L."/>
            <person name="Huang H.X."/>
            <person name="Xiao X.J."/>
            <person name="Lin M."/>
            <person name="Wu X.Y."/>
            <person name="Wu W.L."/>
            <person name="Chen Y.Y."/>
            <person name="Chang S.B."/>
            <person name="Sakamoto S."/>
            <person name="Ohme-Takagi M."/>
            <person name="Yagi M."/>
            <person name="Zeng S.J."/>
            <person name="Shen C.Y."/>
            <person name="Yeh C.M."/>
            <person name="Luo Y.B."/>
            <person name="Tsai W.C."/>
            <person name="Van de Peer Y."/>
            <person name="Liu Z.J."/>
        </authorList>
    </citation>
    <scope>NUCLEOTIDE SEQUENCE [LARGE SCALE GENOMIC DNA]</scope>
    <source>
        <strain evidence="5">cv. Shenzhen</strain>
        <tissue evidence="4">Stem</tissue>
    </source>
</reference>
<feature type="coiled-coil region" evidence="2">
    <location>
        <begin position="759"/>
        <end position="786"/>
    </location>
</feature>
<sequence>MSLLDSSTSLLATCGGDTVKLFDVSGKSGDPCTLSYCPSPGCQVNSVKWNHTNLVVASAGEDKKISLWHKNGQSLGIIPLSGSSVGEDLEESIVSISFSHKSSRYLCSGGSGRVIRIWDLQKNRCIKWLSGHTDTITGAMYNCKDEHLASISTKGDLILHNLASGARAADLKDPFGQVLRVLDYSRLSRHILVIAGDDGSIHLWDTTGRAPKVSWLKQHSAPTTGVCLSPSSDKIIGSVGLDKKLYTFDSGMRRPTSCVSYEAPFSSLVYSDVGNILAAGTNGGLVVFYDVRGKPQPLTILHAFGGSEAVTSLCWQRSKPFIVNESNCTAETALLGGISEDSVLMPDPRPPTAASSFSSAIAVSSSRSSLVASTSGSLSTTSNLSTVEETPLRSSLWRGGNLSKLQAPRGNFNLKDDMDVFSPLVDVQPITPSLGSYWDDHDDEKRASAHLDKKIFSSVVSTRRYPFTDGDNDPHPMSDWRSSTSSKQDDNLASLMTATPVASSKSESSLSSTPPEAWGGNALADKPYYSRQPSLTRILPTGTLATGSTIAGLQEFSSSTSQTAKNSLSNSTLSSLNLQNKSNSNIDMPSICSESSSLYQSTSVSTSFGMRPLSDNFELPGSVQSIIPRRYTTYAERLSTLSTLSDGINSAIGSPKSKKLGVETREELLSSLLSKQDASTASANASLPAINGLGAQSVKASIQTADQLGSSSFSLQLVQRTLEETLESLQKSIHDDVKDLHIDLLRQFHMQEMIMSNMLNSVLEKQDELIKEVQSLRRENHQLRQLL</sequence>
<dbReference type="SMART" id="SM00320">
    <property type="entry name" value="WD40"/>
    <property type="match status" value="6"/>
</dbReference>
<dbReference type="OrthoDB" id="756313at2759"/>
<dbReference type="InterPro" id="IPR036322">
    <property type="entry name" value="WD40_repeat_dom_sf"/>
</dbReference>
<evidence type="ECO:0000313" key="4">
    <source>
        <dbReference type="EMBL" id="PKA51568.1"/>
    </source>
</evidence>